<comment type="similarity">
    <text evidence="3">Belongs to the multi antimicrobial extrusion (MATE) (TC 2.A.66.1) family.</text>
</comment>
<evidence type="ECO:0000256" key="7">
    <source>
        <dbReference type="ARBA" id="ARBA00022475"/>
    </source>
</evidence>
<feature type="transmembrane region" description="Helical" evidence="13">
    <location>
        <begin position="138"/>
        <end position="158"/>
    </location>
</feature>
<evidence type="ECO:0000256" key="1">
    <source>
        <dbReference type="ARBA" id="ARBA00003408"/>
    </source>
</evidence>
<dbReference type="Pfam" id="PF01554">
    <property type="entry name" value="MatE"/>
    <property type="match status" value="2"/>
</dbReference>
<comment type="function">
    <text evidence="1">Multidrug efflux pump.</text>
</comment>
<reference evidence="14" key="2">
    <citation type="submission" date="2021-04" db="EMBL/GenBank/DDBJ databases">
        <authorList>
            <person name="Gilroy R."/>
        </authorList>
    </citation>
    <scope>NUCLEOTIDE SEQUENCE</scope>
    <source>
        <strain evidence="14">14324</strain>
    </source>
</reference>
<evidence type="ECO:0000313" key="14">
    <source>
        <dbReference type="EMBL" id="HIZ23012.1"/>
    </source>
</evidence>
<keyword evidence="5" id="KW-0813">Transport</keyword>
<feature type="transmembrane region" description="Helical" evidence="13">
    <location>
        <begin position="419"/>
        <end position="440"/>
    </location>
</feature>
<dbReference type="InterPro" id="IPR002528">
    <property type="entry name" value="MATE_fam"/>
</dbReference>
<dbReference type="PANTHER" id="PTHR43298">
    <property type="entry name" value="MULTIDRUG RESISTANCE PROTEIN NORM-RELATED"/>
    <property type="match status" value="1"/>
</dbReference>
<gene>
    <name evidence="14" type="ORF">IAA21_09490</name>
</gene>
<evidence type="ECO:0000256" key="5">
    <source>
        <dbReference type="ARBA" id="ARBA00022448"/>
    </source>
</evidence>
<dbReference type="Proteomes" id="UP000824041">
    <property type="component" value="Unassembled WGS sequence"/>
</dbReference>
<feature type="transmembrane region" description="Helical" evidence="13">
    <location>
        <begin position="390"/>
        <end position="413"/>
    </location>
</feature>
<evidence type="ECO:0000256" key="8">
    <source>
        <dbReference type="ARBA" id="ARBA00022692"/>
    </source>
</evidence>
<keyword evidence="11 13" id="KW-0472">Membrane</keyword>
<comment type="caution">
    <text evidence="14">The sequence shown here is derived from an EMBL/GenBank/DDBJ whole genome shotgun (WGS) entry which is preliminary data.</text>
</comment>
<evidence type="ECO:0000256" key="3">
    <source>
        <dbReference type="ARBA" id="ARBA00010199"/>
    </source>
</evidence>
<evidence type="ECO:0000256" key="11">
    <source>
        <dbReference type="ARBA" id="ARBA00023136"/>
    </source>
</evidence>
<feature type="transmembrane region" description="Helical" evidence="13">
    <location>
        <begin position="49"/>
        <end position="77"/>
    </location>
</feature>
<organism evidence="14 15">
    <name type="scientific">Candidatus Blautia faecigallinarum</name>
    <dbReference type="NCBI Taxonomy" id="2838488"/>
    <lineage>
        <taxon>Bacteria</taxon>
        <taxon>Bacillati</taxon>
        <taxon>Bacillota</taxon>
        <taxon>Clostridia</taxon>
        <taxon>Lachnospirales</taxon>
        <taxon>Lachnospiraceae</taxon>
        <taxon>Blautia</taxon>
    </lineage>
</organism>
<keyword evidence="6" id="KW-0050">Antiport</keyword>
<keyword evidence="9 13" id="KW-1133">Transmembrane helix</keyword>
<evidence type="ECO:0000256" key="6">
    <source>
        <dbReference type="ARBA" id="ARBA00022449"/>
    </source>
</evidence>
<feature type="transmembrane region" description="Helical" evidence="13">
    <location>
        <begin position="321"/>
        <end position="348"/>
    </location>
</feature>
<dbReference type="GO" id="GO:0005886">
    <property type="term" value="C:plasma membrane"/>
    <property type="evidence" value="ECO:0007669"/>
    <property type="project" value="UniProtKB-SubCell"/>
</dbReference>
<feature type="transmembrane region" description="Helical" evidence="13">
    <location>
        <begin position="286"/>
        <end position="309"/>
    </location>
</feature>
<dbReference type="InterPro" id="IPR048279">
    <property type="entry name" value="MdtK-like"/>
</dbReference>
<feature type="transmembrane region" description="Helical" evidence="13">
    <location>
        <begin position="98"/>
        <end position="118"/>
    </location>
</feature>
<name>A0A9D2IUK6_9FIRM</name>
<reference evidence="14" key="1">
    <citation type="journal article" date="2021" name="PeerJ">
        <title>Extensive microbial diversity within the chicken gut microbiome revealed by metagenomics and culture.</title>
        <authorList>
            <person name="Gilroy R."/>
            <person name="Ravi A."/>
            <person name="Getino M."/>
            <person name="Pursley I."/>
            <person name="Horton D.L."/>
            <person name="Alikhan N.F."/>
            <person name="Baker D."/>
            <person name="Gharbi K."/>
            <person name="Hall N."/>
            <person name="Watson M."/>
            <person name="Adriaenssens E.M."/>
            <person name="Foster-Nyarko E."/>
            <person name="Jarju S."/>
            <person name="Secka A."/>
            <person name="Antonio M."/>
            <person name="Oren A."/>
            <person name="Chaudhuri R.R."/>
            <person name="La Ragione R."/>
            <person name="Hildebrand F."/>
            <person name="Pallen M.J."/>
        </authorList>
    </citation>
    <scope>NUCLEOTIDE SEQUENCE</scope>
    <source>
        <strain evidence="14">14324</strain>
    </source>
</reference>
<feature type="transmembrane region" description="Helical" evidence="13">
    <location>
        <begin position="260"/>
        <end position="280"/>
    </location>
</feature>
<evidence type="ECO:0000256" key="9">
    <source>
        <dbReference type="ARBA" id="ARBA00022989"/>
    </source>
</evidence>
<evidence type="ECO:0000313" key="15">
    <source>
        <dbReference type="Proteomes" id="UP000824041"/>
    </source>
</evidence>
<dbReference type="InterPro" id="IPR050222">
    <property type="entry name" value="MATE_MdtK"/>
</dbReference>
<feature type="transmembrane region" description="Helical" evidence="13">
    <location>
        <begin position="170"/>
        <end position="191"/>
    </location>
</feature>
<accession>A0A9D2IUK6</accession>
<dbReference type="GO" id="GO:0042910">
    <property type="term" value="F:xenobiotic transmembrane transporter activity"/>
    <property type="evidence" value="ECO:0007669"/>
    <property type="project" value="InterPro"/>
</dbReference>
<evidence type="ECO:0000256" key="10">
    <source>
        <dbReference type="ARBA" id="ARBA00023065"/>
    </source>
</evidence>
<dbReference type="GO" id="GO:0006811">
    <property type="term" value="P:monoatomic ion transport"/>
    <property type="evidence" value="ECO:0007669"/>
    <property type="project" value="UniProtKB-KW"/>
</dbReference>
<dbReference type="EMBL" id="DXBU01000128">
    <property type="protein sequence ID" value="HIZ23012.1"/>
    <property type="molecule type" value="Genomic_DNA"/>
</dbReference>
<feature type="transmembrane region" description="Helical" evidence="13">
    <location>
        <begin position="360"/>
        <end position="378"/>
    </location>
</feature>
<evidence type="ECO:0000256" key="13">
    <source>
        <dbReference type="SAM" id="Phobius"/>
    </source>
</evidence>
<feature type="transmembrane region" description="Helical" evidence="13">
    <location>
        <begin position="197"/>
        <end position="216"/>
    </location>
</feature>
<dbReference type="PANTHER" id="PTHR43298:SF2">
    <property type="entry name" value="FMN_FAD EXPORTER YEEO-RELATED"/>
    <property type="match status" value="1"/>
</dbReference>
<keyword evidence="10" id="KW-0406">Ion transport</keyword>
<dbReference type="NCBIfam" id="TIGR00797">
    <property type="entry name" value="matE"/>
    <property type="match status" value="1"/>
</dbReference>
<evidence type="ECO:0000256" key="4">
    <source>
        <dbReference type="ARBA" id="ARBA00020268"/>
    </source>
</evidence>
<protein>
    <recommendedName>
        <fullName evidence="4">Probable multidrug resistance protein NorM</fullName>
    </recommendedName>
    <alternativeName>
        <fullName evidence="12">Multidrug-efflux transporter</fullName>
    </alternativeName>
</protein>
<feature type="transmembrane region" description="Helical" evidence="13">
    <location>
        <begin position="20"/>
        <end position="37"/>
    </location>
</feature>
<evidence type="ECO:0000256" key="2">
    <source>
        <dbReference type="ARBA" id="ARBA00004651"/>
    </source>
</evidence>
<keyword evidence="8 13" id="KW-0812">Transmembrane</keyword>
<sequence length="450" mass="48806">MKEAEASKKYLFSNRDLAKLIIPLLVEQFLAITVGLADSVMVSSVGEEAVSAVSLIDTIMVLLINIFTALATGGAIVAGHALGQKKYEDGCEAVEQTLLFSAVFSVAIMAVVYAGKWFILHIVFGQIEPEVMSNCNTYLLIVTASIPFLAVYNAGAAMYRAMGDSKTPMLMSFAMNGMNIVGNGILLYGLGWGVEGAAIPTTASRAFAGIWMLILIRNGKKELHARTLLGIRFNKKVLKKILHLGIPYSLENSMFQLGKILVLSLVSAFGTSSIAANAVANSVANFAVLGGLSMGYALSAVAAQCVGAGDYQQVRYYTRRIVGFSYVSLVVTNIIIVLALPLIILVYNLTPETGNLVKQIITYHAVCAVAIWAPAFTLPNTLRAANDVNFCMWVSIASMWTFRIGFSFVLARILGLGVFGVWVAMTIDWLVRMIVFVLRYRGTKWEFKKA</sequence>
<dbReference type="PIRSF" id="PIRSF006603">
    <property type="entry name" value="DinF"/>
    <property type="match status" value="1"/>
</dbReference>
<dbReference type="GO" id="GO:0015297">
    <property type="term" value="F:antiporter activity"/>
    <property type="evidence" value="ECO:0007669"/>
    <property type="project" value="UniProtKB-KW"/>
</dbReference>
<comment type="subcellular location">
    <subcellularLocation>
        <location evidence="2">Cell membrane</location>
        <topology evidence="2">Multi-pass membrane protein</topology>
    </subcellularLocation>
</comment>
<dbReference type="AlphaFoldDB" id="A0A9D2IUK6"/>
<evidence type="ECO:0000256" key="12">
    <source>
        <dbReference type="ARBA" id="ARBA00031636"/>
    </source>
</evidence>
<dbReference type="CDD" id="cd13137">
    <property type="entry name" value="MATE_NorM_like"/>
    <property type="match status" value="1"/>
</dbReference>
<keyword evidence="7" id="KW-1003">Cell membrane</keyword>
<proteinExistence type="inferred from homology"/>